<keyword evidence="7" id="KW-0456">Lyase</keyword>
<proteinExistence type="inferred from homology"/>
<reference evidence="9 10" key="1">
    <citation type="submission" date="2022-04" db="EMBL/GenBank/DDBJ databases">
        <authorList>
            <person name="Huq M.A."/>
        </authorList>
    </citation>
    <scope>NUCLEOTIDE SEQUENCE [LARGE SCALE GENOMIC DNA]</scope>
    <source>
        <strain evidence="9 10">MAH-33</strain>
    </source>
</reference>
<keyword evidence="2 8" id="KW-0645">Protease</keyword>
<dbReference type="Proteomes" id="UP001203512">
    <property type="component" value="Unassembled WGS sequence"/>
</dbReference>
<evidence type="ECO:0000256" key="7">
    <source>
        <dbReference type="ARBA" id="ARBA00023239"/>
    </source>
</evidence>
<keyword evidence="10" id="KW-1185">Reference proteome</keyword>
<name>A0ABT0DWE4_9SPHN</name>
<evidence type="ECO:0000256" key="6">
    <source>
        <dbReference type="ARBA" id="ARBA00023125"/>
    </source>
</evidence>
<keyword evidence="4 8" id="KW-0378">Hydrolase</keyword>
<dbReference type="PANTHER" id="PTHR13604">
    <property type="entry name" value="DC12-RELATED"/>
    <property type="match status" value="1"/>
</dbReference>
<evidence type="ECO:0000256" key="5">
    <source>
        <dbReference type="ARBA" id="ARBA00023124"/>
    </source>
</evidence>
<evidence type="ECO:0000256" key="3">
    <source>
        <dbReference type="ARBA" id="ARBA00022763"/>
    </source>
</evidence>
<dbReference type="RefSeq" id="WP_247231052.1">
    <property type="nucleotide sequence ID" value="NZ_JALKHS010000006.1"/>
</dbReference>
<dbReference type="PANTHER" id="PTHR13604:SF0">
    <property type="entry name" value="ABASIC SITE PROCESSING PROTEIN HMCES"/>
    <property type="match status" value="1"/>
</dbReference>
<keyword evidence="5" id="KW-0190">Covalent protein-DNA linkage</keyword>
<evidence type="ECO:0000313" key="9">
    <source>
        <dbReference type="EMBL" id="MCK0531435.1"/>
    </source>
</evidence>
<gene>
    <name evidence="9" type="ORF">MU848_07545</name>
</gene>
<keyword evidence="6" id="KW-0238">DNA-binding</keyword>
<evidence type="ECO:0000256" key="2">
    <source>
        <dbReference type="ARBA" id="ARBA00022670"/>
    </source>
</evidence>
<evidence type="ECO:0000256" key="8">
    <source>
        <dbReference type="RuleBase" id="RU364100"/>
    </source>
</evidence>
<dbReference type="Gene3D" id="3.90.1680.10">
    <property type="entry name" value="SOS response associated peptidase-like"/>
    <property type="match status" value="1"/>
</dbReference>
<protein>
    <recommendedName>
        <fullName evidence="8">Abasic site processing protein</fullName>
        <ecNumber evidence="8">3.4.-.-</ecNumber>
    </recommendedName>
</protein>
<evidence type="ECO:0000256" key="1">
    <source>
        <dbReference type="ARBA" id="ARBA00008136"/>
    </source>
</evidence>
<accession>A0ABT0DWE4</accession>
<evidence type="ECO:0000256" key="4">
    <source>
        <dbReference type="ARBA" id="ARBA00022801"/>
    </source>
</evidence>
<evidence type="ECO:0000313" key="10">
    <source>
        <dbReference type="Proteomes" id="UP001203512"/>
    </source>
</evidence>
<sequence length="219" mass="25239">MCNRAERGDTQKVLNLFKAKRGARFNEGPLQIHPAQPGTVIRVENGERVLEQMTWGFPLIQKSKKTGKPLKPKPVNNARFDKLHTYFWKWAAEKPENRCLIPTARYCEACGEPGCMTETWLSVKDQPIFAWAGLWANSDEWGSVFTGVMTDNAPDLIDIHDRSPVIIDPEDWDFWLTAPLEELYRFDRPYPADRLRVEHTTTPWFQRRASPSAPTDLLI</sequence>
<comment type="caution">
    <text evidence="9">The sequence shown here is derived from an EMBL/GenBank/DDBJ whole genome shotgun (WGS) entry which is preliminary data.</text>
</comment>
<dbReference type="Pfam" id="PF02586">
    <property type="entry name" value="SRAP"/>
    <property type="match status" value="1"/>
</dbReference>
<comment type="similarity">
    <text evidence="1 8">Belongs to the SOS response-associated peptidase family.</text>
</comment>
<dbReference type="SUPFAM" id="SSF143081">
    <property type="entry name" value="BB1717-like"/>
    <property type="match status" value="1"/>
</dbReference>
<dbReference type="InterPro" id="IPR003738">
    <property type="entry name" value="SRAP"/>
</dbReference>
<dbReference type="EC" id="3.4.-.-" evidence="8"/>
<dbReference type="InterPro" id="IPR036590">
    <property type="entry name" value="SRAP-like"/>
</dbReference>
<keyword evidence="3" id="KW-0227">DNA damage</keyword>
<dbReference type="EMBL" id="JALKHS010000006">
    <property type="protein sequence ID" value="MCK0531435.1"/>
    <property type="molecule type" value="Genomic_DNA"/>
</dbReference>
<organism evidence="9 10">
    <name type="scientific">Sphingobium agri</name>
    <dbReference type="NCBI Taxonomy" id="2933566"/>
    <lineage>
        <taxon>Bacteria</taxon>
        <taxon>Pseudomonadati</taxon>
        <taxon>Pseudomonadota</taxon>
        <taxon>Alphaproteobacteria</taxon>
        <taxon>Sphingomonadales</taxon>
        <taxon>Sphingomonadaceae</taxon>
        <taxon>Sphingobium</taxon>
    </lineage>
</organism>